<comment type="caution">
    <text evidence="2">Lacks conserved residue(s) required for the propagation of feature annotation.</text>
</comment>
<dbReference type="KEGG" id="crq:GCK72_023759"/>
<dbReference type="Gene3D" id="2.60.120.290">
    <property type="entry name" value="Spermadhesin, CUB domain"/>
    <property type="match status" value="2"/>
</dbReference>
<accession>A0A6A5FXP5</accession>
<evidence type="ECO:0000259" key="5">
    <source>
        <dbReference type="PROSITE" id="PS01180"/>
    </source>
</evidence>
<evidence type="ECO:0000256" key="2">
    <source>
        <dbReference type="PROSITE-ProRule" id="PRU00059"/>
    </source>
</evidence>
<dbReference type="PANTHER" id="PTHR39385:SF4">
    <property type="entry name" value="CUB DOMAIN-CONTAINING PROTEIN"/>
    <property type="match status" value="1"/>
</dbReference>
<evidence type="ECO:0000256" key="4">
    <source>
        <dbReference type="SAM" id="SignalP"/>
    </source>
</evidence>
<name>A0A6A5FXP5_CAERE</name>
<dbReference type="CDD" id="cd00041">
    <property type="entry name" value="CUB"/>
    <property type="match status" value="1"/>
</dbReference>
<evidence type="ECO:0000256" key="1">
    <source>
        <dbReference type="ARBA" id="ARBA00023157"/>
    </source>
</evidence>
<dbReference type="GeneID" id="9803676"/>
<keyword evidence="3" id="KW-1133">Transmembrane helix</keyword>
<feature type="signal peptide" evidence="4">
    <location>
        <begin position="1"/>
        <end position="38"/>
    </location>
</feature>
<keyword evidence="1" id="KW-1015">Disulfide bond</keyword>
<dbReference type="PANTHER" id="PTHR39385">
    <property type="entry name" value="PROTEIN CBG20422"/>
    <property type="match status" value="1"/>
</dbReference>
<dbReference type="InterPro" id="IPR000859">
    <property type="entry name" value="CUB_dom"/>
</dbReference>
<evidence type="ECO:0000256" key="3">
    <source>
        <dbReference type="SAM" id="Phobius"/>
    </source>
</evidence>
<keyword evidence="3" id="KW-0472">Membrane</keyword>
<comment type="caution">
    <text evidence="6">The sequence shown here is derived from an EMBL/GenBank/DDBJ whole genome shotgun (WGS) entry which is preliminary data.</text>
</comment>
<dbReference type="Proteomes" id="UP000483820">
    <property type="component" value="Chromosome X"/>
</dbReference>
<sequence length="681" mass="77236">MFGVHLISLVLQKKKDSGAMRQRACLFLLLCILAWTSAEPEMDTEEEEEAFENAIETTMMLNITTTPTTVPTTTKDYCHCDLEIYGTDILEGVLKSPNFPGAHCDSGKCMYKILPHPNMTVRLNVETAAFSSGTKLKIWNILDVDGQEYNVYQSDYVSTLNNDYKDYKEFTTAVNVGFKIIFEMSRNTYSYSGFKIKFARMSNGCTFYLTPSVEGKKHHLEEMYIEIETENRIRVQVKSYDDEGMFVRETPLDINRGLLVDASKVEVSFFAFSSDSDGYKTPKITAKLMNRSCICPETVMNITSSTSSVTVRSPGFPDLYCPSKSCHTFIRSEKIEKKPEDKVPLLLITTNCTLNENDYLRLADCVCSLYDDKEYKNSGWLSVPIPPHCEFIHCHWKFSAYSSYSYPQKYVSIVFKMDNPSSSDVVFVITEKITEEYDAELLKHKQSITSAASPIEFTFSRFGSKYNNSDATLNVTWFMVEGCTCSDEKIFVTVDDPKVITSPNYPDMYCPNLICRHTFYAPKGHFLEIRIDKADIERYHDFLKIYDGNSSSDPLITRVSGLVKNEVHNSTRDTVFFLFMSDESTSRMGYHANVIAHRIPVTPVPEKSHLVILVAIIAVIIAMVSLAVFFVTRRKSENYRQLQSLNNPTVSYTASETGSPVKISYGPGNTGRAHEVETELI</sequence>
<feature type="domain" description="CUB" evidence="5">
    <location>
        <begin position="485"/>
        <end position="597"/>
    </location>
</feature>
<dbReference type="SUPFAM" id="SSF49854">
    <property type="entry name" value="Spermadhesin, CUB domain"/>
    <property type="match status" value="2"/>
</dbReference>
<evidence type="ECO:0000313" key="6">
    <source>
        <dbReference type="EMBL" id="KAF1747297.1"/>
    </source>
</evidence>
<gene>
    <name evidence="6" type="ORF">GCK72_023759</name>
</gene>
<dbReference type="CTD" id="9803676"/>
<dbReference type="SMART" id="SM00042">
    <property type="entry name" value="CUB"/>
    <property type="match status" value="2"/>
</dbReference>
<dbReference type="InterPro" id="IPR035914">
    <property type="entry name" value="Sperma_CUB_dom_sf"/>
</dbReference>
<reference evidence="6 7" key="1">
    <citation type="submission" date="2019-12" db="EMBL/GenBank/DDBJ databases">
        <title>Chromosome-level assembly of the Caenorhabditis remanei genome.</title>
        <authorList>
            <person name="Teterina A.A."/>
            <person name="Willis J.H."/>
            <person name="Phillips P.C."/>
        </authorList>
    </citation>
    <scope>NUCLEOTIDE SEQUENCE [LARGE SCALE GENOMIC DNA]</scope>
    <source>
        <strain evidence="6 7">PX506</strain>
        <tissue evidence="6">Whole organism</tissue>
    </source>
</reference>
<keyword evidence="3" id="KW-0812">Transmembrane</keyword>
<feature type="chain" id="PRO_5025624526" description="CUB domain-containing protein" evidence="4">
    <location>
        <begin position="39"/>
        <end position="681"/>
    </location>
</feature>
<keyword evidence="4" id="KW-0732">Signal</keyword>
<dbReference type="AlphaFoldDB" id="A0A6A5FXP5"/>
<proteinExistence type="predicted"/>
<dbReference type="EMBL" id="WUAV01000006">
    <property type="protein sequence ID" value="KAF1747297.1"/>
    <property type="molecule type" value="Genomic_DNA"/>
</dbReference>
<evidence type="ECO:0000313" key="7">
    <source>
        <dbReference type="Proteomes" id="UP000483820"/>
    </source>
</evidence>
<organism evidence="6 7">
    <name type="scientific">Caenorhabditis remanei</name>
    <name type="common">Caenorhabditis vulgaris</name>
    <dbReference type="NCBI Taxonomy" id="31234"/>
    <lineage>
        <taxon>Eukaryota</taxon>
        <taxon>Metazoa</taxon>
        <taxon>Ecdysozoa</taxon>
        <taxon>Nematoda</taxon>
        <taxon>Chromadorea</taxon>
        <taxon>Rhabditida</taxon>
        <taxon>Rhabditina</taxon>
        <taxon>Rhabditomorpha</taxon>
        <taxon>Rhabditoidea</taxon>
        <taxon>Rhabditidae</taxon>
        <taxon>Peloderinae</taxon>
        <taxon>Caenorhabditis</taxon>
    </lineage>
</organism>
<feature type="transmembrane region" description="Helical" evidence="3">
    <location>
        <begin position="610"/>
        <end position="631"/>
    </location>
</feature>
<dbReference type="PROSITE" id="PS01180">
    <property type="entry name" value="CUB"/>
    <property type="match status" value="1"/>
</dbReference>
<protein>
    <recommendedName>
        <fullName evidence="5">CUB domain-containing protein</fullName>
    </recommendedName>
</protein>
<dbReference type="Pfam" id="PF00431">
    <property type="entry name" value="CUB"/>
    <property type="match status" value="1"/>
</dbReference>
<dbReference type="RefSeq" id="XP_053579103.1">
    <property type="nucleotide sequence ID" value="XM_053735537.1"/>
</dbReference>